<name>A0A4Z2HQI1_9TELE</name>
<protein>
    <submittedName>
        <fullName evidence="1">Uncharacterized protein</fullName>
    </submittedName>
</protein>
<sequence length="165" mass="17892">MAKLAMAAGRPCEEQEHGCFRGSGWASCRSLALTSTVKLSLSGLYRSPLSGPLSTALSPRLPSDPPALSRVGMWLKFRRSDDGSLGGGQVDGLDADGQGLLQVLQDFGDWVRTIALGEDCRQLLADYLILTEHRQRSRTSESEESCLGGQSSANTQEFTLRKYLL</sequence>
<organism evidence="1 2">
    <name type="scientific">Liparis tanakae</name>
    <name type="common">Tanaka's snailfish</name>
    <dbReference type="NCBI Taxonomy" id="230148"/>
    <lineage>
        <taxon>Eukaryota</taxon>
        <taxon>Metazoa</taxon>
        <taxon>Chordata</taxon>
        <taxon>Craniata</taxon>
        <taxon>Vertebrata</taxon>
        <taxon>Euteleostomi</taxon>
        <taxon>Actinopterygii</taxon>
        <taxon>Neopterygii</taxon>
        <taxon>Teleostei</taxon>
        <taxon>Neoteleostei</taxon>
        <taxon>Acanthomorphata</taxon>
        <taxon>Eupercaria</taxon>
        <taxon>Perciformes</taxon>
        <taxon>Cottioidei</taxon>
        <taxon>Cottales</taxon>
        <taxon>Liparidae</taxon>
        <taxon>Liparis</taxon>
    </lineage>
</organism>
<dbReference type="Proteomes" id="UP000314294">
    <property type="component" value="Unassembled WGS sequence"/>
</dbReference>
<gene>
    <name evidence="1" type="ORF">EYF80_021800</name>
</gene>
<dbReference type="EMBL" id="SRLO01000196">
    <property type="protein sequence ID" value="TNN68008.1"/>
    <property type="molecule type" value="Genomic_DNA"/>
</dbReference>
<evidence type="ECO:0000313" key="2">
    <source>
        <dbReference type="Proteomes" id="UP000314294"/>
    </source>
</evidence>
<evidence type="ECO:0000313" key="1">
    <source>
        <dbReference type="EMBL" id="TNN68008.1"/>
    </source>
</evidence>
<comment type="caution">
    <text evidence="1">The sequence shown here is derived from an EMBL/GenBank/DDBJ whole genome shotgun (WGS) entry which is preliminary data.</text>
</comment>
<keyword evidence="2" id="KW-1185">Reference proteome</keyword>
<proteinExistence type="predicted"/>
<dbReference type="AlphaFoldDB" id="A0A4Z2HQI1"/>
<accession>A0A4Z2HQI1</accession>
<reference evidence="1 2" key="1">
    <citation type="submission" date="2019-03" db="EMBL/GenBank/DDBJ databases">
        <title>First draft genome of Liparis tanakae, snailfish: a comprehensive survey of snailfish specific genes.</title>
        <authorList>
            <person name="Kim W."/>
            <person name="Song I."/>
            <person name="Jeong J.-H."/>
            <person name="Kim D."/>
            <person name="Kim S."/>
            <person name="Ryu S."/>
            <person name="Song J.Y."/>
            <person name="Lee S.K."/>
        </authorList>
    </citation>
    <scope>NUCLEOTIDE SEQUENCE [LARGE SCALE GENOMIC DNA]</scope>
    <source>
        <tissue evidence="1">Muscle</tissue>
    </source>
</reference>